<dbReference type="AlphaFoldDB" id="A0A2T2N1L2"/>
<dbReference type="CDD" id="cd18186">
    <property type="entry name" value="BTB_POZ_ZBTB_KLHL-like"/>
    <property type="match status" value="1"/>
</dbReference>
<proteinExistence type="predicted"/>
<evidence type="ECO:0000313" key="3">
    <source>
        <dbReference type="Proteomes" id="UP000240883"/>
    </source>
</evidence>
<feature type="domain" description="BTB" evidence="1">
    <location>
        <begin position="57"/>
        <end position="97"/>
    </location>
</feature>
<dbReference type="Pfam" id="PF00651">
    <property type="entry name" value="BTB"/>
    <property type="match status" value="1"/>
</dbReference>
<protein>
    <recommendedName>
        <fullName evidence="1">BTB domain-containing protein</fullName>
    </recommendedName>
</protein>
<dbReference type="Proteomes" id="UP000240883">
    <property type="component" value="Unassembled WGS sequence"/>
</dbReference>
<dbReference type="Gene3D" id="3.30.710.10">
    <property type="entry name" value="Potassium Channel Kv1.1, Chain A"/>
    <property type="match status" value="1"/>
</dbReference>
<evidence type="ECO:0000313" key="2">
    <source>
        <dbReference type="EMBL" id="PSN59249.1"/>
    </source>
</evidence>
<keyword evidence="3" id="KW-1185">Reference proteome</keyword>
<accession>A0A2T2N1L2</accession>
<dbReference type="STRING" id="1448308.A0A2T2N1L2"/>
<sequence length="173" mass="19710">MAFNFQTRAPSAWGPGPVLGALSVTAKIEIVHSEKLLGNIALYVLRRLYASANLMSRMFNDTKYSNATVRIHDVALPVHKVIVCIQSKYFEKAFREEFVELMVSQRILLPLLSMFPTPLPFASAKIQSYHPWDIHAPARCRCTPTLSPALHHAHHHSPIHPYMPFLMPRLRCR</sequence>
<dbReference type="EMBL" id="KZ678160">
    <property type="protein sequence ID" value="PSN59249.1"/>
    <property type="molecule type" value="Genomic_DNA"/>
</dbReference>
<dbReference type="InterPro" id="IPR011333">
    <property type="entry name" value="SKP1/BTB/POZ_sf"/>
</dbReference>
<dbReference type="InterPro" id="IPR000210">
    <property type="entry name" value="BTB/POZ_dom"/>
</dbReference>
<organism evidence="2 3">
    <name type="scientific">Corynespora cassiicola Philippines</name>
    <dbReference type="NCBI Taxonomy" id="1448308"/>
    <lineage>
        <taxon>Eukaryota</taxon>
        <taxon>Fungi</taxon>
        <taxon>Dikarya</taxon>
        <taxon>Ascomycota</taxon>
        <taxon>Pezizomycotina</taxon>
        <taxon>Dothideomycetes</taxon>
        <taxon>Pleosporomycetidae</taxon>
        <taxon>Pleosporales</taxon>
        <taxon>Corynesporascaceae</taxon>
        <taxon>Corynespora</taxon>
    </lineage>
</organism>
<reference evidence="2 3" key="1">
    <citation type="journal article" date="2018" name="Front. Microbiol.">
        <title>Genome-Wide Analysis of Corynespora cassiicola Leaf Fall Disease Putative Effectors.</title>
        <authorList>
            <person name="Lopez D."/>
            <person name="Ribeiro S."/>
            <person name="Label P."/>
            <person name="Fumanal B."/>
            <person name="Venisse J.S."/>
            <person name="Kohler A."/>
            <person name="de Oliveira R.R."/>
            <person name="Labutti K."/>
            <person name="Lipzen A."/>
            <person name="Lail K."/>
            <person name="Bauer D."/>
            <person name="Ohm R.A."/>
            <person name="Barry K.W."/>
            <person name="Spatafora J."/>
            <person name="Grigoriev I.V."/>
            <person name="Martin F.M."/>
            <person name="Pujade-Renaud V."/>
        </authorList>
    </citation>
    <scope>NUCLEOTIDE SEQUENCE [LARGE SCALE GENOMIC DNA]</scope>
    <source>
        <strain evidence="2 3">Philippines</strain>
    </source>
</reference>
<name>A0A2T2N1L2_CORCC</name>
<dbReference type="SUPFAM" id="SSF54695">
    <property type="entry name" value="POZ domain"/>
    <property type="match status" value="1"/>
</dbReference>
<evidence type="ECO:0000259" key="1">
    <source>
        <dbReference type="Pfam" id="PF00651"/>
    </source>
</evidence>
<gene>
    <name evidence="2" type="ORF">BS50DRAFT_260455</name>
</gene>
<dbReference type="OrthoDB" id="6359816at2759"/>